<feature type="region of interest" description="Disordered" evidence="1">
    <location>
        <begin position="445"/>
        <end position="467"/>
    </location>
</feature>
<name>S7QCH8_GLOTA</name>
<reference evidence="3 4" key="1">
    <citation type="journal article" date="2012" name="Science">
        <title>The Paleozoic origin of enzymatic lignin decomposition reconstructed from 31 fungal genomes.</title>
        <authorList>
            <person name="Floudas D."/>
            <person name="Binder M."/>
            <person name="Riley R."/>
            <person name="Barry K."/>
            <person name="Blanchette R.A."/>
            <person name="Henrissat B."/>
            <person name="Martinez A.T."/>
            <person name="Otillar R."/>
            <person name="Spatafora J.W."/>
            <person name="Yadav J.S."/>
            <person name="Aerts A."/>
            <person name="Benoit I."/>
            <person name="Boyd A."/>
            <person name="Carlson A."/>
            <person name="Copeland A."/>
            <person name="Coutinho P.M."/>
            <person name="de Vries R.P."/>
            <person name="Ferreira P."/>
            <person name="Findley K."/>
            <person name="Foster B."/>
            <person name="Gaskell J."/>
            <person name="Glotzer D."/>
            <person name="Gorecki P."/>
            <person name="Heitman J."/>
            <person name="Hesse C."/>
            <person name="Hori C."/>
            <person name="Igarashi K."/>
            <person name="Jurgens J.A."/>
            <person name="Kallen N."/>
            <person name="Kersten P."/>
            <person name="Kohler A."/>
            <person name="Kuees U."/>
            <person name="Kumar T.K.A."/>
            <person name="Kuo A."/>
            <person name="LaButti K."/>
            <person name="Larrondo L.F."/>
            <person name="Lindquist E."/>
            <person name="Ling A."/>
            <person name="Lombard V."/>
            <person name="Lucas S."/>
            <person name="Lundell T."/>
            <person name="Martin R."/>
            <person name="McLaughlin D.J."/>
            <person name="Morgenstern I."/>
            <person name="Morin E."/>
            <person name="Murat C."/>
            <person name="Nagy L.G."/>
            <person name="Nolan M."/>
            <person name="Ohm R.A."/>
            <person name="Patyshakuliyeva A."/>
            <person name="Rokas A."/>
            <person name="Ruiz-Duenas F.J."/>
            <person name="Sabat G."/>
            <person name="Salamov A."/>
            <person name="Samejima M."/>
            <person name="Schmutz J."/>
            <person name="Slot J.C."/>
            <person name="St John F."/>
            <person name="Stenlid J."/>
            <person name="Sun H."/>
            <person name="Sun S."/>
            <person name="Syed K."/>
            <person name="Tsang A."/>
            <person name="Wiebenga A."/>
            <person name="Young D."/>
            <person name="Pisabarro A."/>
            <person name="Eastwood D.C."/>
            <person name="Martin F."/>
            <person name="Cullen D."/>
            <person name="Grigoriev I.V."/>
            <person name="Hibbett D.S."/>
        </authorList>
    </citation>
    <scope>NUCLEOTIDE SEQUENCE [LARGE SCALE GENOMIC DNA]</scope>
    <source>
        <strain evidence="3 4">ATCC 11539</strain>
    </source>
</reference>
<feature type="region of interest" description="Disordered" evidence="1">
    <location>
        <begin position="1078"/>
        <end position="1102"/>
    </location>
</feature>
<dbReference type="KEGG" id="gtr:GLOTRDRAFT_127466"/>
<protein>
    <submittedName>
        <fullName evidence="3">Uncharacterized protein</fullName>
    </submittedName>
</protein>
<dbReference type="GeneID" id="19301561"/>
<feature type="region of interest" description="Disordered" evidence="1">
    <location>
        <begin position="687"/>
        <end position="765"/>
    </location>
</feature>
<proteinExistence type="predicted"/>
<keyword evidence="4" id="KW-1185">Reference proteome</keyword>
<feature type="compositionally biased region" description="Polar residues" evidence="1">
    <location>
        <begin position="944"/>
        <end position="954"/>
    </location>
</feature>
<dbReference type="EMBL" id="KB469299">
    <property type="protein sequence ID" value="EPQ57088.1"/>
    <property type="molecule type" value="Genomic_DNA"/>
</dbReference>
<sequence>MDHPVTPTPTAPAPAGIPAYLIILLVLLILSIFGSIVLGILFCYVFKRRSPRNNEPILPAPVAAGTAAVEPVKELEPAPVSPDAFVPADGPPTPASKASIREEPRSNTDGPAAKASNDAPDDHFENAPLECDLASSHLIQDDQVKNSSQTFYVPGPPTDPFDAVTYEQMYNYRYDGPDPLQSKLFRKLPNDRKFDYIMAKNLMKKPRHASVQRFMDHREEFQYMHLDPAVQALSITGIDLPCLAQGSTNSSLAGPSRTSQPSDVADVPSLPTFTFESEALIPVSQTLDVPSDSREPSTPVEEAVFSPSPAIPVALGDPVDESVGTVDGVSIRPEPALAVDFQETDAKSVDCELSSDYVVSRPDVELVPTPAAVDDAAPVEDVKTCESSEESSNISSDSDLAHEQGTSVSSVSEVTDDKVVGFAEVVPTTTEIDVEGVVGVGVKPEGIQELEDKEAAPSDSDDEESATLAMVESSKLEASPCVNKPALSGLMIDFGNVSSLFAERAKPTGTAEPSRVPHIELGLLGSPFQMQSPTTYNAAKGRPDPLETPIIPPMDNTWCQSPAGHLDDTLSGDGNGNSLDVAEANASYAESITLTSDQPPMSPPKPSVWKGKAKEVDSVVDTPPLSLPLHDYLGTPSAVQEHPAVTATLPSQEILTSADSAGSLEYTTDPWEQQLREEASALYSPIVRSTPHTRTRTASSHGSPRYVPYRPSAPTPDGGVQEYRRSIVPRSPVSVSGSSRRLLPVDFKGTPASLESTPSASPKALPPQLERVVLTSPSDLRPRSEIGALMADIMDGWDSLESSPSVCGSRHRELRRASSVMESPECSPPARPCAPSPASSRSYRSPRYLPTMLSPTFSPSPSAGITSPRAGRPSAPSPASTVSERSPRYLPAMCSSSSPPVPSVCTPSSLDCSGQGSPGFAAIPLARNLEWIRPDRPPHWGQLASPSGSDSRPTSFALRPESVQSIDDQLFFRYYAKRRPDKAWPIEAYQYGFLLERAARGERVLPNYSGEDTKLVLAGAGHLSAKVRAETKRIKLMELEDGRRAVRYHTRNMACKFGLLEGISDTNPAEMGRIACEDEDETDSLSDESSDEASGSGDDYKPARTVDAITYKDMEGGSEGENTANEAFNEGVWSARYAYDPSWDPPDHPDPRVRKKLLPFWRRGLVQLKDEIVVHDFDRVPTLQT</sequence>
<dbReference type="AlphaFoldDB" id="S7QCH8"/>
<feature type="region of interest" description="Disordered" evidence="1">
    <location>
        <begin position="937"/>
        <end position="956"/>
    </location>
</feature>
<feature type="compositionally biased region" description="Polar residues" evidence="1">
    <location>
        <begin position="690"/>
        <end position="702"/>
    </location>
</feature>
<feature type="region of interest" description="Disordered" evidence="1">
    <location>
        <begin position="78"/>
        <end position="125"/>
    </location>
</feature>
<accession>S7QCH8</accession>
<feature type="region of interest" description="Disordered" evidence="1">
    <location>
        <begin position="370"/>
        <end position="413"/>
    </location>
</feature>
<feature type="compositionally biased region" description="Polar residues" evidence="1">
    <location>
        <begin position="853"/>
        <end position="865"/>
    </location>
</feature>
<feature type="compositionally biased region" description="Low complexity" evidence="1">
    <location>
        <begin position="726"/>
        <end position="745"/>
    </location>
</feature>
<feature type="compositionally biased region" description="Pro residues" evidence="1">
    <location>
        <begin position="826"/>
        <end position="835"/>
    </location>
</feature>
<keyword evidence="2" id="KW-0812">Transmembrane</keyword>
<feature type="region of interest" description="Disordered" evidence="1">
    <location>
        <begin position="801"/>
        <end position="894"/>
    </location>
</feature>
<feature type="compositionally biased region" description="Acidic residues" evidence="1">
    <location>
        <begin position="1078"/>
        <end position="1091"/>
    </location>
</feature>
<feature type="compositionally biased region" description="Low complexity" evidence="1">
    <location>
        <begin position="836"/>
        <end position="848"/>
    </location>
</feature>
<gene>
    <name evidence="3" type="ORF">GLOTRDRAFT_127466</name>
</gene>
<evidence type="ECO:0000313" key="3">
    <source>
        <dbReference type="EMBL" id="EPQ57088.1"/>
    </source>
</evidence>
<keyword evidence="2" id="KW-0472">Membrane</keyword>
<feature type="compositionally biased region" description="Low complexity" evidence="1">
    <location>
        <begin position="867"/>
        <end position="880"/>
    </location>
</feature>
<dbReference type="RefSeq" id="XP_007864240.1">
    <property type="nucleotide sequence ID" value="XM_007866049.1"/>
</dbReference>
<dbReference type="HOGENOM" id="CLU_256432_0_0_1"/>
<keyword evidence="2" id="KW-1133">Transmembrane helix</keyword>
<dbReference type="OrthoDB" id="10690523at2759"/>
<feature type="transmembrane region" description="Helical" evidence="2">
    <location>
        <begin position="20"/>
        <end position="46"/>
    </location>
</feature>
<evidence type="ECO:0000256" key="2">
    <source>
        <dbReference type="SAM" id="Phobius"/>
    </source>
</evidence>
<dbReference type="Proteomes" id="UP000030669">
    <property type="component" value="Unassembled WGS sequence"/>
</dbReference>
<evidence type="ECO:0000256" key="1">
    <source>
        <dbReference type="SAM" id="MobiDB-lite"/>
    </source>
</evidence>
<evidence type="ECO:0000313" key="4">
    <source>
        <dbReference type="Proteomes" id="UP000030669"/>
    </source>
</evidence>
<organism evidence="3 4">
    <name type="scientific">Gloeophyllum trabeum (strain ATCC 11539 / FP-39264 / Madison 617)</name>
    <name type="common">Brown rot fungus</name>
    <dbReference type="NCBI Taxonomy" id="670483"/>
    <lineage>
        <taxon>Eukaryota</taxon>
        <taxon>Fungi</taxon>
        <taxon>Dikarya</taxon>
        <taxon>Basidiomycota</taxon>
        <taxon>Agaricomycotina</taxon>
        <taxon>Agaricomycetes</taxon>
        <taxon>Gloeophyllales</taxon>
        <taxon>Gloeophyllaceae</taxon>
        <taxon>Gloeophyllum</taxon>
    </lineage>
</organism>